<proteinExistence type="predicted"/>
<dbReference type="GO" id="GO:0003677">
    <property type="term" value="F:DNA binding"/>
    <property type="evidence" value="ECO:0007669"/>
    <property type="project" value="InterPro"/>
</dbReference>
<comment type="caution">
    <text evidence="2">The sequence shown here is derived from an EMBL/GenBank/DDBJ whole genome shotgun (WGS) entry which is preliminary data.</text>
</comment>
<dbReference type="Pfam" id="PF07508">
    <property type="entry name" value="Recombinase"/>
    <property type="match status" value="1"/>
</dbReference>
<dbReference type="AlphaFoldDB" id="A0A0F9B350"/>
<organism evidence="2">
    <name type="scientific">marine sediment metagenome</name>
    <dbReference type="NCBI Taxonomy" id="412755"/>
    <lineage>
        <taxon>unclassified sequences</taxon>
        <taxon>metagenomes</taxon>
        <taxon>ecological metagenomes</taxon>
    </lineage>
</organism>
<accession>A0A0F9B350</accession>
<evidence type="ECO:0000313" key="2">
    <source>
        <dbReference type="EMBL" id="KKK78976.1"/>
    </source>
</evidence>
<dbReference type="PANTHER" id="PTHR30461">
    <property type="entry name" value="DNA-INVERTASE FROM LAMBDOID PROPHAGE"/>
    <property type="match status" value="1"/>
</dbReference>
<protein>
    <recommendedName>
        <fullName evidence="1">Recombinase domain-containing protein</fullName>
    </recommendedName>
</protein>
<dbReference type="InterPro" id="IPR011109">
    <property type="entry name" value="DNA_bind_recombinase_dom"/>
</dbReference>
<dbReference type="GO" id="GO:0000150">
    <property type="term" value="F:DNA strand exchange activity"/>
    <property type="evidence" value="ECO:0007669"/>
    <property type="project" value="InterPro"/>
</dbReference>
<feature type="domain" description="Recombinase" evidence="1">
    <location>
        <begin position="1"/>
        <end position="121"/>
    </location>
</feature>
<gene>
    <name evidence="2" type="ORF">LCGC14_2838140</name>
</gene>
<evidence type="ECO:0000259" key="1">
    <source>
        <dbReference type="PROSITE" id="PS51737"/>
    </source>
</evidence>
<sequence length="128" mass="14854">PPAIEVDEETAKVVRKIFELYAHEDLSDREIAVYLKNANVPSAKDHLSYWDSSSIRFILMNEAYTGTWYLNQYKREPRPGQMRPRTVKRPREEWVPVPVPPLLSSELFTKAQEVRKWSSSGFTAITIS</sequence>
<name>A0A0F9B350_9ZZZZ</name>
<reference evidence="2" key="1">
    <citation type="journal article" date="2015" name="Nature">
        <title>Complex archaea that bridge the gap between prokaryotes and eukaryotes.</title>
        <authorList>
            <person name="Spang A."/>
            <person name="Saw J.H."/>
            <person name="Jorgensen S.L."/>
            <person name="Zaremba-Niedzwiedzka K."/>
            <person name="Martijn J."/>
            <person name="Lind A.E."/>
            <person name="van Eijk R."/>
            <person name="Schleper C."/>
            <person name="Guy L."/>
            <person name="Ettema T.J."/>
        </authorList>
    </citation>
    <scope>NUCLEOTIDE SEQUENCE</scope>
</reference>
<dbReference type="Gene3D" id="3.90.1750.20">
    <property type="entry name" value="Putative Large Serine Recombinase, Chain B, Domain 2"/>
    <property type="match status" value="1"/>
</dbReference>
<dbReference type="EMBL" id="LAZR01054243">
    <property type="protein sequence ID" value="KKK78976.1"/>
    <property type="molecule type" value="Genomic_DNA"/>
</dbReference>
<feature type="non-terminal residue" evidence="2">
    <location>
        <position position="1"/>
    </location>
</feature>
<dbReference type="PANTHER" id="PTHR30461:SF23">
    <property type="entry name" value="DNA RECOMBINASE-RELATED"/>
    <property type="match status" value="1"/>
</dbReference>
<dbReference type="InterPro" id="IPR050639">
    <property type="entry name" value="SSR_resolvase"/>
</dbReference>
<dbReference type="InterPro" id="IPR038109">
    <property type="entry name" value="DNA_bind_recomb_sf"/>
</dbReference>
<dbReference type="PROSITE" id="PS51737">
    <property type="entry name" value="RECOMBINASE_DNA_BIND"/>
    <property type="match status" value="1"/>
</dbReference>